<sequence>MKLISNSVPRNAERKTKWLIFHTLHSGSASIRAARRPACQTHSRGKNAELHRAAGHRPGRSVLNAVLSSRASNGLCFVSACTLISREALWDDLNGSGVQIDTGIEIDGRAEIRIEREMRNTIDCRSVDIKTKDFAPCSRGWNRGQKLVVT</sequence>
<gene>
    <name evidence="1" type="ORF">EVAR_25609_1</name>
</gene>
<protein>
    <submittedName>
        <fullName evidence="1">Uncharacterized protein</fullName>
    </submittedName>
</protein>
<keyword evidence="2" id="KW-1185">Reference proteome</keyword>
<dbReference type="Proteomes" id="UP000299102">
    <property type="component" value="Unassembled WGS sequence"/>
</dbReference>
<evidence type="ECO:0000313" key="1">
    <source>
        <dbReference type="EMBL" id="GBP32354.1"/>
    </source>
</evidence>
<evidence type="ECO:0000313" key="2">
    <source>
        <dbReference type="Proteomes" id="UP000299102"/>
    </source>
</evidence>
<proteinExistence type="predicted"/>
<reference evidence="1 2" key="1">
    <citation type="journal article" date="2019" name="Commun. Biol.">
        <title>The bagworm genome reveals a unique fibroin gene that provides high tensile strength.</title>
        <authorList>
            <person name="Kono N."/>
            <person name="Nakamura H."/>
            <person name="Ohtoshi R."/>
            <person name="Tomita M."/>
            <person name="Numata K."/>
            <person name="Arakawa K."/>
        </authorList>
    </citation>
    <scope>NUCLEOTIDE SEQUENCE [LARGE SCALE GENOMIC DNA]</scope>
</reference>
<dbReference type="AlphaFoldDB" id="A0A4C1V2N3"/>
<name>A0A4C1V2N3_EUMVA</name>
<dbReference type="EMBL" id="BGZK01000258">
    <property type="protein sequence ID" value="GBP32354.1"/>
    <property type="molecule type" value="Genomic_DNA"/>
</dbReference>
<comment type="caution">
    <text evidence="1">The sequence shown here is derived from an EMBL/GenBank/DDBJ whole genome shotgun (WGS) entry which is preliminary data.</text>
</comment>
<accession>A0A4C1V2N3</accession>
<organism evidence="1 2">
    <name type="scientific">Eumeta variegata</name>
    <name type="common">Bagworm moth</name>
    <name type="synonym">Eumeta japonica</name>
    <dbReference type="NCBI Taxonomy" id="151549"/>
    <lineage>
        <taxon>Eukaryota</taxon>
        <taxon>Metazoa</taxon>
        <taxon>Ecdysozoa</taxon>
        <taxon>Arthropoda</taxon>
        <taxon>Hexapoda</taxon>
        <taxon>Insecta</taxon>
        <taxon>Pterygota</taxon>
        <taxon>Neoptera</taxon>
        <taxon>Endopterygota</taxon>
        <taxon>Lepidoptera</taxon>
        <taxon>Glossata</taxon>
        <taxon>Ditrysia</taxon>
        <taxon>Tineoidea</taxon>
        <taxon>Psychidae</taxon>
        <taxon>Oiketicinae</taxon>
        <taxon>Eumeta</taxon>
    </lineage>
</organism>